<dbReference type="KEGG" id="salf:SMD44_05103"/>
<protein>
    <submittedName>
        <fullName evidence="3">Uncharacterized protein</fullName>
    </submittedName>
</protein>
<sequence length="148" mass="16789">MSQQGETHNKLSGTVHGGSVQAGHIHGNVEFNTPAQRRSPEEEEIHRRKLARDRRILDDWEARHAEEQRRGNRYVQECRLGKWACAFALPVALVVAALGALHVISVNFAAIGLLGVLGSAFGWFYNAWVIRNWEAGRRITLPNRWRED</sequence>
<proteinExistence type="predicted"/>
<evidence type="ECO:0000313" key="4">
    <source>
        <dbReference type="Proteomes" id="UP000195880"/>
    </source>
</evidence>
<dbReference type="EMBL" id="CP021748">
    <property type="protein sequence ID" value="ARX85639.1"/>
    <property type="molecule type" value="Genomic_DNA"/>
</dbReference>
<feature type="transmembrane region" description="Helical" evidence="2">
    <location>
        <begin position="83"/>
        <end position="104"/>
    </location>
</feature>
<keyword evidence="2" id="KW-0472">Membrane</keyword>
<keyword evidence="2" id="KW-1133">Transmembrane helix</keyword>
<feature type="transmembrane region" description="Helical" evidence="2">
    <location>
        <begin position="110"/>
        <end position="130"/>
    </location>
</feature>
<dbReference type="OrthoDB" id="9894089at2"/>
<evidence type="ECO:0000256" key="1">
    <source>
        <dbReference type="SAM" id="MobiDB-lite"/>
    </source>
</evidence>
<dbReference type="Proteomes" id="UP000195880">
    <property type="component" value="Chromosome"/>
</dbReference>
<reference evidence="3 4" key="1">
    <citation type="submission" date="2017-05" db="EMBL/GenBank/DDBJ databases">
        <title>Streptomyces alboflavus Genome sequencing and assembly.</title>
        <authorList>
            <person name="Wang Y."/>
            <person name="Du B."/>
            <person name="Ding Y."/>
            <person name="Liu H."/>
            <person name="Hou Q."/>
            <person name="Liu K."/>
            <person name="Wang C."/>
            <person name="Yao L."/>
        </authorList>
    </citation>
    <scope>NUCLEOTIDE SEQUENCE [LARGE SCALE GENOMIC DNA]</scope>
    <source>
        <strain evidence="3 4">MDJK44</strain>
    </source>
</reference>
<keyword evidence="4" id="KW-1185">Reference proteome</keyword>
<accession>A0A1Z1WGZ1</accession>
<gene>
    <name evidence="3" type="ORF">SMD44_05103</name>
</gene>
<evidence type="ECO:0000256" key="2">
    <source>
        <dbReference type="SAM" id="Phobius"/>
    </source>
</evidence>
<organism evidence="3 4">
    <name type="scientific">Streptomyces alboflavus</name>
    <dbReference type="NCBI Taxonomy" id="67267"/>
    <lineage>
        <taxon>Bacteria</taxon>
        <taxon>Bacillati</taxon>
        <taxon>Actinomycetota</taxon>
        <taxon>Actinomycetes</taxon>
        <taxon>Kitasatosporales</taxon>
        <taxon>Streptomycetaceae</taxon>
        <taxon>Streptomyces</taxon>
    </lineage>
</organism>
<dbReference type="RefSeq" id="WP_087885419.1">
    <property type="nucleotide sequence ID" value="NZ_CP021748.1"/>
</dbReference>
<dbReference type="AlphaFoldDB" id="A0A1Z1WGZ1"/>
<feature type="region of interest" description="Disordered" evidence="1">
    <location>
        <begin position="24"/>
        <end position="47"/>
    </location>
</feature>
<evidence type="ECO:0000313" key="3">
    <source>
        <dbReference type="EMBL" id="ARX85639.1"/>
    </source>
</evidence>
<name>A0A1Z1WGZ1_9ACTN</name>
<keyword evidence="2" id="KW-0812">Transmembrane</keyword>